<protein>
    <submittedName>
        <fullName evidence="1">Uncharacterized protein</fullName>
    </submittedName>
</protein>
<sequence length="41" mass="5188">MLEKYNFNENNFKIKEVEDEYNPMWIVKFNYTDNHNLMKKD</sequence>
<evidence type="ECO:0000313" key="2">
    <source>
        <dbReference type="Proteomes" id="UP000019482"/>
    </source>
</evidence>
<evidence type="ECO:0000313" key="1">
    <source>
        <dbReference type="EMBL" id="CDL92339.1"/>
    </source>
</evidence>
<accession>W6N9X1</accession>
<dbReference type="AlphaFoldDB" id="W6N9X1"/>
<dbReference type="Pfam" id="PF20548">
    <property type="entry name" value="DUF6762"/>
    <property type="match status" value="1"/>
</dbReference>
<dbReference type="InterPro" id="IPR046650">
    <property type="entry name" value="DUF6762"/>
</dbReference>
<name>W6N9X1_CLOTY</name>
<comment type="caution">
    <text evidence="1">The sequence shown here is derived from an EMBL/GenBank/DDBJ whole genome shotgun (WGS) entry which is preliminary data.</text>
</comment>
<proteinExistence type="predicted"/>
<reference evidence="1 2" key="1">
    <citation type="journal article" date="2015" name="Genome Announc.">
        <title>Draft Genome Sequence of Clostridium tyrobutyricum Strain DIVETGP, Isolated from Cow's Milk for Grana Padano Production.</title>
        <authorList>
            <person name="Soggiu A."/>
            <person name="Piras C."/>
            <person name="Gaiarsa S."/>
            <person name="Sassera D."/>
            <person name="Roncada P."/>
            <person name="Bendixen E."/>
            <person name="Brasca M."/>
            <person name="Bonizzi L."/>
        </authorList>
    </citation>
    <scope>NUCLEOTIDE SEQUENCE [LARGE SCALE GENOMIC DNA]</scope>
    <source>
        <strain evidence="1 2">DIVETGP</strain>
    </source>
</reference>
<dbReference type="EMBL" id="CBXI010000040">
    <property type="protein sequence ID" value="CDL92339.1"/>
    <property type="molecule type" value="Genomic_DNA"/>
</dbReference>
<organism evidence="1 2">
    <name type="scientific">Clostridium tyrobutyricum DIVETGP</name>
    <dbReference type="NCBI Taxonomy" id="1408889"/>
    <lineage>
        <taxon>Bacteria</taxon>
        <taxon>Bacillati</taxon>
        <taxon>Bacillota</taxon>
        <taxon>Clostridia</taxon>
        <taxon>Eubacteriales</taxon>
        <taxon>Clostridiaceae</taxon>
        <taxon>Clostridium</taxon>
    </lineage>
</organism>
<keyword evidence="2" id="KW-1185">Reference proteome</keyword>
<dbReference type="Proteomes" id="UP000019482">
    <property type="component" value="Unassembled WGS sequence"/>
</dbReference>
<gene>
    <name evidence="1" type="ORF">CTDIVETGP_2409</name>
</gene>